<evidence type="ECO:0000313" key="4">
    <source>
        <dbReference type="EMBL" id="CAD5230365.1"/>
    </source>
</evidence>
<dbReference type="OrthoDB" id="5876828at2759"/>
<dbReference type="Gene3D" id="3.40.33.10">
    <property type="entry name" value="CAP"/>
    <property type="match status" value="1"/>
</dbReference>
<dbReference type="CDD" id="cd05380">
    <property type="entry name" value="CAP_euk"/>
    <property type="match status" value="1"/>
</dbReference>
<dbReference type="PROSITE" id="PS01009">
    <property type="entry name" value="CRISP_1"/>
    <property type="match status" value="1"/>
</dbReference>
<dbReference type="PRINTS" id="PR00838">
    <property type="entry name" value="V5ALLERGEN"/>
</dbReference>
<dbReference type="PANTHER" id="PTHR10334">
    <property type="entry name" value="CYSTEINE-RICH SECRETORY PROTEIN-RELATED"/>
    <property type="match status" value="1"/>
</dbReference>
<organism evidence="4 5">
    <name type="scientific">Bursaphelenchus okinawaensis</name>
    <dbReference type="NCBI Taxonomy" id="465554"/>
    <lineage>
        <taxon>Eukaryota</taxon>
        <taxon>Metazoa</taxon>
        <taxon>Ecdysozoa</taxon>
        <taxon>Nematoda</taxon>
        <taxon>Chromadorea</taxon>
        <taxon>Rhabditida</taxon>
        <taxon>Tylenchina</taxon>
        <taxon>Tylenchomorpha</taxon>
        <taxon>Aphelenchoidea</taxon>
        <taxon>Aphelenchoididae</taxon>
        <taxon>Bursaphelenchus</taxon>
    </lineage>
</organism>
<dbReference type="Pfam" id="PF00188">
    <property type="entry name" value="CAP"/>
    <property type="match status" value="1"/>
</dbReference>
<feature type="signal peptide" evidence="2">
    <location>
        <begin position="1"/>
        <end position="17"/>
    </location>
</feature>
<dbReference type="Proteomes" id="UP000783686">
    <property type="component" value="Unassembled WGS sequence"/>
</dbReference>
<accession>A0A811LL63</accession>
<feature type="region of interest" description="Disordered" evidence="1">
    <location>
        <begin position="211"/>
        <end position="261"/>
    </location>
</feature>
<dbReference type="InterPro" id="IPR001283">
    <property type="entry name" value="CRISP-related"/>
</dbReference>
<gene>
    <name evidence="4" type="ORF">BOKJ2_LOCUS14099</name>
</gene>
<dbReference type="AlphaFoldDB" id="A0A811LL63"/>
<protein>
    <recommendedName>
        <fullName evidence="3">SCP domain-containing protein</fullName>
    </recommendedName>
</protein>
<feature type="compositionally biased region" description="Basic and acidic residues" evidence="1">
    <location>
        <begin position="238"/>
        <end position="252"/>
    </location>
</feature>
<dbReference type="InterPro" id="IPR014044">
    <property type="entry name" value="CAP_dom"/>
</dbReference>
<evidence type="ECO:0000259" key="3">
    <source>
        <dbReference type="SMART" id="SM00198"/>
    </source>
</evidence>
<feature type="chain" id="PRO_5044131742" description="SCP domain-containing protein" evidence="2">
    <location>
        <begin position="18"/>
        <end position="261"/>
    </location>
</feature>
<dbReference type="InterPro" id="IPR035940">
    <property type="entry name" value="CAP_sf"/>
</dbReference>
<dbReference type="SMART" id="SM00198">
    <property type="entry name" value="SCP"/>
    <property type="match status" value="1"/>
</dbReference>
<evidence type="ECO:0000256" key="1">
    <source>
        <dbReference type="SAM" id="MobiDB-lite"/>
    </source>
</evidence>
<dbReference type="InterPro" id="IPR002413">
    <property type="entry name" value="V5_allergen-like"/>
</dbReference>
<keyword evidence="5" id="KW-1185">Reference proteome</keyword>
<evidence type="ECO:0000313" key="5">
    <source>
        <dbReference type="Proteomes" id="UP000614601"/>
    </source>
</evidence>
<dbReference type="EMBL" id="CAJFCW020000006">
    <property type="protein sequence ID" value="CAG9127718.1"/>
    <property type="molecule type" value="Genomic_DNA"/>
</dbReference>
<dbReference type="InterPro" id="IPR018244">
    <property type="entry name" value="Allrgn_V5/Tpx1_CS"/>
</dbReference>
<feature type="compositionally biased region" description="Polar residues" evidence="1">
    <location>
        <begin position="211"/>
        <end position="225"/>
    </location>
</feature>
<keyword evidence="2" id="KW-0732">Signal</keyword>
<dbReference type="GO" id="GO:0005576">
    <property type="term" value="C:extracellular region"/>
    <property type="evidence" value="ECO:0007669"/>
    <property type="project" value="InterPro"/>
</dbReference>
<proteinExistence type="predicted"/>
<dbReference type="SUPFAM" id="SSF55797">
    <property type="entry name" value="PR-1-like"/>
    <property type="match status" value="1"/>
</dbReference>
<dbReference type="EMBL" id="CAJFDH010000006">
    <property type="protein sequence ID" value="CAD5230365.1"/>
    <property type="molecule type" value="Genomic_DNA"/>
</dbReference>
<reference evidence="4" key="1">
    <citation type="submission" date="2020-09" db="EMBL/GenBank/DDBJ databases">
        <authorList>
            <person name="Kikuchi T."/>
        </authorList>
    </citation>
    <scope>NUCLEOTIDE SEQUENCE</scope>
    <source>
        <strain evidence="4">SH1</strain>
    </source>
</reference>
<evidence type="ECO:0000256" key="2">
    <source>
        <dbReference type="SAM" id="SignalP"/>
    </source>
</evidence>
<dbReference type="Proteomes" id="UP000614601">
    <property type="component" value="Unassembled WGS sequence"/>
</dbReference>
<comment type="caution">
    <text evidence="4">The sequence shown here is derived from an EMBL/GenBank/DDBJ whole genome shotgun (WGS) entry which is preliminary data.</text>
</comment>
<name>A0A811LL63_9BILA</name>
<feature type="domain" description="SCP" evidence="3">
    <location>
        <begin position="23"/>
        <end position="186"/>
    </location>
</feature>
<sequence>MLTKALILCLLSQQIEADKFSAEQQQSIVKAHNDFRRTLAKGQVRGKDDASFPEAANMNELVWNSELEEEAEEWSKNCKFDNPEHMDYGQNLAGASPYYSPNEALTDKSHILPTIFKEWWGEYETYPADVKFTFSMDTGHFTQMAWANSKKIGCAVHNCTNGQDLFGTSDWTFTVCNYLPRGNLRKQDIYKAGSSCSDCDTCNNGLCKNGESQASEGNGSKPSKSQDSEASEDTSGSEDSKDSEEKPFKSSDLEDSDDTDF</sequence>
<dbReference type="PRINTS" id="PR00837">
    <property type="entry name" value="V5TPXLIKE"/>
</dbReference>